<feature type="compositionally biased region" description="Low complexity" evidence="4">
    <location>
        <begin position="141"/>
        <end position="152"/>
    </location>
</feature>
<dbReference type="Gene3D" id="3.30.40.10">
    <property type="entry name" value="Zinc/RING finger domain, C3HC4 (zinc finger)"/>
    <property type="match status" value="1"/>
</dbReference>
<dbReference type="Proteomes" id="UP000007875">
    <property type="component" value="Unassembled WGS sequence"/>
</dbReference>
<accession>H2ZLC1</accession>
<evidence type="ECO:0000256" key="3">
    <source>
        <dbReference type="ARBA" id="ARBA00022833"/>
    </source>
</evidence>
<keyword evidence="3" id="KW-0862">Zinc</keyword>
<dbReference type="HOGENOM" id="CLU_1202199_0_0_1"/>
<dbReference type="GO" id="GO:0008270">
    <property type="term" value="F:zinc ion binding"/>
    <property type="evidence" value="ECO:0007669"/>
    <property type="project" value="UniProtKB-KW"/>
</dbReference>
<reference evidence="6" key="3">
    <citation type="submission" date="2025-09" db="UniProtKB">
        <authorList>
            <consortium name="Ensembl"/>
        </authorList>
    </citation>
    <scope>IDENTIFICATION</scope>
</reference>
<dbReference type="PROSITE" id="PS00518">
    <property type="entry name" value="ZF_RING_1"/>
    <property type="match status" value="1"/>
</dbReference>
<dbReference type="Pfam" id="PF13445">
    <property type="entry name" value="zf-RING_UBOX"/>
    <property type="match status" value="1"/>
</dbReference>
<feature type="region of interest" description="Disordered" evidence="4">
    <location>
        <begin position="119"/>
        <end position="231"/>
    </location>
</feature>
<organism evidence="6 7">
    <name type="scientific">Ciona savignyi</name>
    <name type="common">Pacific transparent sea squirt</name>
    <dbReference type="NCBI Taxonomy" id="51511"/>
    <lineage>
        <taxon>Eukaryota</taxon>
        <taxon>Metazoa</taxon>
        <taxon>Chordata</taxon>
        <taxon>Tunicata</taxon>
        <taxon>Ascidiacea</taxon>
        <taxon>Phlebobranchia</taxon>
        <taxon>Cionidae</taxon>
        <taxon>Ciona</taxon>
    </lineage>
</organism>
<dbReference type="InterPro" id="IPR013083">
    <property type="entry name" value="Znf_RING/FYVE/PHD"/>
</dbReference>
<dbReference type="InterPro" id="IPR027370">
    <property type="entry name" value="Znf-RING_euk"/>
</dbReference>
<sequence length="231" mass="25584">MLGALKIWATGPKSKFSPRSQRKNEQRNRRGSLPVLSPREPQESDVDDKDSMVNYGHLLTCPLCDELFTHPVLLPCQHSMCYGCARAQILSDDTTTPMIEEIPDEDSAIELSMVASPSVTSSFASSPRPGLSRKNSDPDFDFSSTSTRSRGSPELDNDPVRCILNSPQPSQEHDDHHNKPSLVLSTKDLLHFKASNQDSKSSTRSLKSLQSSPKSHENSSGEKKSPLKKFF</sequence>
<dbReference type="STRING" id="51511.ENSCSAVP00000018387"/>
<feature type="region of interest" description="Disordered" evidence="4">
    <location>
        <begin position="1"/>
        <end position="49"/>
    </location>
</feature>
<protein>
    <recommendedName>
        <fullName evidence="5">Zinc finger RING-type eukaryotic domain-containing protein</fullName>
    </recommendedName>
</protein>
<evidence type="ECO:0000259" key="5">
    <source>
        <dbReference type="Pfam" id="PF13445"/>
    </source>
</evidence>
<evidence type="ECO:0000313" key="6">
    <source>
        <dbReference type="Ensembl" id="ENSCSAVP00000018387.1"/>
    </source>
</evidence>
<evidence type="ECO:0000256" key="1">
    <source>
        <dbReference type="ARBA" id="ARBA00022723"/>
    </source>
</evidence>
<proteinExistence type="predicted"/>
<evidence type="ECO:0000256" key="2">
    <source>
        <dbReference type="ARBA" id="ARBA00022771"/>
    </source>
</evidence>
<reference evidence="6" key="2">
    <citation type="submission" date="2025-08" db="UniProtKB">
        <authorList>
            <consortium name="Ensembl"/>
        </authorList>
    </citation>
    <scope>IDENTIFICATION</scope>
</reference>
<evidence type="ECO:0000256" key="4">
    <source>
        <dbReference type="SAM" id="MobiDB-lite"/>
    </source>
</evidence>
<keyword evidence="2" id="KW-0863">Zinc-finger</keyword>
<dbReference type="InterPro" id="IPR017907">
    <property type="entry name" value="Znf_RING_CS"/>
</dbReference>
<dbReference type="Ensembl" id="ENSCSAVT00000018587.1">
    <property type="protein sequence ID" value="ENSCSAVP00000018387.1"/>
    <property type="gene ID" value="ENSCSAVG00000010796.1"/>
</dbReference>
<dbReference type="AlphaFoldDB" id="H2ZLC1"/>
<feature type="compositionally biased region" description="Basic and acidic residues" evidence="4">
    <location>
        <begin position="214"/>
        <end position="225"/>
    </location>
</feature>
<feature type="compositionally biased region" description="Low complexity" evidence="4">
    <location>
        <begin position="199"/>
        <end position="212"/>
    </location>
</feature>
<keyword evidence="1" id="KW-0479">Metal-binding</keyword>
<dbReference type="OMA" id="GCARAQI"/>
<evidence type="ECO:0000313" key="7">
    <source>
        <dbReference type="Proteomes" id="UP000007875"/>
    </source>
</evidence>
<dbReference type="GeneTree" id="ENSGT00440000036236"/>
<keyword evidence="7" id="KW-1185">Reference proteome</keyword>
<feature type="domain" description="Zinc finger RING-type eukaryotic" evidence="5">
    <location>
        <begin position="61"/>
        <end position="85"/>
    </location>
</feature>
<dbReference type="SUPFAM" id="SSF57850">
    <property type="entry name" value="RING/U-box"/>
    <property type="match status" value="1"/>
</dbReference>
<dbReference type="InParanoid" id="H2ZLC1"/>
<name>H2ZLC1_CIOSA</name>
<reference evidence="7" key="1">
    <citation type="submission" date="2003-08" db="EMBL/GenBank/DDBJ databases">
        <authorList>
            <person name="Birren B."/>
            <person name="Nusbaum C."/>
            <person name="Abebe A."/>
            <person name="Abouelleil A."/>
            <person name="Adekoya E."/>
            <person name="Ait-zahra M."/>
            <person name="Allen N."/>
            <person name="Allen T."/>
            <person name="An P."/>
            <person name="Anderson M."/>
            <person name="Anderson S."/>
            <person name="Arachchi H."/>
            <person name="Armbruster J."/>
            <person name="Bachantsang P."/>
            <person name="Baldwin J."/>
            <person name="Barry A."/>
            <person name="Bayul T."/>
            <person name="Blitshsteyn B."/>
            <person name="Bloom T."/>
            <person name="Blye J."/>
            <person name="Boguslavskiy L."/>
            <person name="Borowsky M."/>
            <person name="Boukhgalter B."/>
            <person name="Brunache A."/>
            <person name="Butler J."/>
            <person name="Calixte N."/>
            <person name="Calvo S."/>
            <person name="Camarata J."/>
            <person name="Campo K."/>
            <person name="Chang J."/>
            <person name="Cheshatsang Y."/>
            <person name="Citroen M."/>
            <person name="Collymore A."/>
            <person name="Considine T."/>
            <person name="Cook A."/>
            <person name="Cooke P."/>
            <person name="Corum B."/>
            <person name="Cuomo C."/>
            <person name="David R."/>
            <person name="Dawoe T."/>
            <person name="Degray S."/>
            <person name="Dodge S."/>
            <person name="Dooley K."/>
            <person name="Dorje P."/>
            <person name="Dorjee K."/>
            <person name="Dorris L."/>
            <person name="Duffey N."/>
            <person name="Dupes A."/>
            <person name="Elkins T."/>
            <person name="Engels R."/>
            <person name="Erickson J."/>
            <person name="Farina A."/>
            <person name="Faro S."/>
            <person name="Ferreira P."/>
            <person name="Fischer H."/>
            <person name="Fitzgerald M."/>
            <person name="Foley K."/>
            <person name="Gage D."/>
            <person name="Galagan J."/>
            <person name="Gearin G."/>
            <person name="Gnerre S."/>
            <person name="Gnirke A."/>
            <person name="Goyette A."/>
            <person name="Graham J."/>
            <person name="Grandbois E."/>
            <person name="Gyaltsen K."/>
            <person name="Hafez N."/>
            <person name="Hagopian D."/>
            <person name="Hagos B."/>
            <person name="Hall J."/>
            <person name="Hatcher B."/>
            <person name="Heller A."/>
            <person name="Higgins H."/>
            <person name="Honan T."/>
            <person name="Horn A."/>
            <person name="Houde N."/>
            <person name="Hughes L."/>
            <person name="Hulme W."/>
            <person name="Husby E."/>
            <person name="Iliev I."/>
            <person name="Jaffe D."/>
            <person name="Jones C."/>
            <person name="Kamal M."/>
            <person name="Kamat A."/>
            <person name="Kamvysselis M."/>
            <person name="Karlsson E."/>
            <person name="Kells C."/>
            <person name="Kieu A."/>
            <person name="Kisner P."/>
            <person name="Kodira C."/>
            <person name="Kulbokas E."/>
            <person name="Labutti K."/>
            <person name="Lama D."/>
            <person name="Landers T."/>
            <person name="Leger J."/>
            <person name="Levine S."/>
            <person name="Lewis D."/>
            <person name="Lewis T."/>
            <person name="Lindblad-toh K."/>
            <person name="Liu X."/>
            <person name="Lokyitsang T."/>
            <person name="Lokyitsang Y."/>
            <person name="Lucien O."/>
            <person name="Lui A."/>
            <person name="Ma L.J."/>
            <person name="Mabbitt R."/>
            <person name="Macdonald J."/>
            <person name="Maclean C."/>
            <person name="Major J."/>
            <person name="Manning J."/>
            <person name="Marabella R."/>
            <person name="Maru K."/>
            <person name="Matthews C."/>
            <person name="Mauceli E."/>
            <person name="Mccarthy M."/>
            <person name="Mcdonough S."/>
            <person name="Mcghee T."/>
            <person name="Meldrim J."/>
            <person name="Meneus L."/>
            <person name="Mesirov J."/>
            <person name="Mihalev A."/>
            <person name="Mihova T."/>
            <person name="Mikkelsen T."/>
            <person name="Mlenga V."/>
            <person name="Moru K."/>
            <person name="Mozes J."/>
            <person name="Mulrain L."/>
            <person name="Munson G."/>
            <person name="Naylor J."/>
            <person name="Newes C."/>
            <person name="Nguyen C."/>
            <person name="Nguyen N."/>
            <person name="Nguyen T."/>
            <person name="Nicol R."/>
            <person name="Nielsen C."/>
            <person name="Nizzari M."/>
            <person name="Norbu C."/>
            <person name="Norbu N."/>
            <person name="O'donnell P."/>
            <person name="Okoawo O."/>
            <person name="O'leary S."/>
            <person name="Omotosho B."/>
            <person name="O'neill K."/>
            <person name="Osman S."/>
            <person name="Parker S."/>
            <person name="Perrin D."/>
            <person name="Phunkhang P."/>
            <person name="Piqani B."/>
            <person name="Purcell S."/>
            <person name="Rachupka T."/>
            <person name="Ramasamy U."/>
            <person name="Rameau R."/>
            <person name="Ray V."/>
            <person name="Raymond C."/>
            <person name="Retta R."/>
            <person name="Richardson S."/>
            <person name="Rise C."/>
            <person name="Rodriguez J."/>
            <person name="Rogers J."/>
            <person name="Rogov P."/>
            <person name="Rutman M."/>
            <person name="Schupbach R."/>
            <person name="Seaman C."/>
            <person name="Settipalli S."/>
            <person name="Sharpe T."/>
            <person name="Sheridan J."/>
            <person name="Sherpa N."/>
            <person name="Shi J."/>
            <person name="Smirnov S."/>
            <person name="Smith C."/>
            <person name="Sougnez C."/>
            <person name="Spencer B."/>
            <person name="Stalker J."/>
            <person name="Stange-thomann N."/>
            <person name="Stavropoulos S."/>
            <person name="Stetson K."/>
            <person name="Stone C."/>
            <person name="Stone S."/>
            <person name="Stubbs M."/>
            <person name="Talamas J."/>
            <person name="Tchuinga P."/>
            <person name="Tenzing P."/>
            <person name="Tesfaye S."/>
            <person name="Theodore J."/>
            <person name="Thoulutsang Y."/>
            <person name="Topham K."/>
            <person name="Towey S."/>
            <person name="Tsamla T."/>
            <person name="Tsomo N."/>
            <person name="Vallee D."/>
            <person name="Vassiliev H."/>
            <person name="Venkataraman V."/>
            <person name="Vinson J."/>
            <person name="Vo A."/>
            <person name="Wade C."/>
            <person name="Wang S."/>
            <person name="Wangchuk T."/>
            <person name="Wangdi T."/>
            <person name="Whittaker C."/>
            <person name="Wilkinson J."/>
            <person name="Wu Y."/>
            <person name="Wyman D."/>
            <person name="Yadav S."/>
            <person name="Yang S."/>
            <person name="Yang X."/>
            <person name="Yeager S."/>
            <person name="Yee E."/>
            <person name="Young G."/>
            <person name="Zainoun J."/>
            <person name="Zembeck L."/>
            <person name="Zimmer A."/>
            <person name="Zody M."/>
            <person name="Lander E."/>
        </authorList>
    </citation>
    <scope>NUCLEOTIDE SEQUENCE [LARGE SCALE GENOMIC DNA]</scope>
</reference>